<dbReference type="PANTHER" id="PTHR10024">
    <property type="entry name" value="SYNAPTOTAGMIN"/>
    <property type="match status" value="1"/>
</dbReference>
<feature type="domain" description="C2" evidence="2">
    <location>
        <begin position="143"/>
        <end position="260"/>
    </location>
</feature>
<gene>
    <name evidence="3" type="primary">syt15</name>
</gene>
<dbReference type="InterPro" id="IPR000008">
    <property type="entry name" value="C2_dom"/>
</dbReference>
<dbReference type="InterPro" id="IPR035892">
    <property type="entry name" value="C2_domain_sf"/>
</dbReference>
<dbReference type="FunFam" id="2.60.40.150:FF:000101">
    <property type="entry name" value="Synaptotagmin 13"/>
    <property type="match status" value="1"/>
</dbReference>
<reference evidence="3" key="2">
    <citation type="submission" date="2025-08" db="UniProtKB">
        <authorList>
            <consortium name="Ensembl"/>
        </authorList>
    </citation>
    <scope>IDENTIFICATION</scope>
</reference>
<dbReference type="OMA" id="DWIHLTN"/>
<dbReference type="PROSITE" id="PS50004">
    <property type="entry name" value="C2"/>
    <property type="match status" value="2"/>
</dbReference>
<dbReference type="STRING" id="31033.ENSTRUP00000046273"/>
<dbReference type="GO" id="GO:0001786">
    <property type="term" value="F:phosphatidylserine binding"/>
    <property type="evidence" value="ECO:0007669"/>
    <property type="project" value="TreeGrafter"/>
</dbReference>
<dbReference type="GO" id="GO:0005886">
    <property type="term" value="C:plasma membrane"/>
    <property type="evidence" value="ECO:0007669"/>
    <property type="project" value="TreeGrafter"/>
</dbReference>
<dbReference type="Gene3D" id="2.60.40.150">
    <property type="entry name" value="C2 domain"/>
    <property type="match status" value="2"/>
</dbReference>
<evidence type="ECO:0000313" key="3">
    <source>
        <dbReference type="Ensembl" id="ENSTRUP00000046273.3"/>
    </source>
</evidence>
<dbReference type="GO" id="GO:0070382">
    <property type="term" value="C:exocytic vesicle"/>
    <property type="evidence" value="ECO:0007669"/>
    <property type="project" value="TreeGrafter"/>
</dbReference>
<reference evidence="3" key="3">
    <citation type="submission" date="2025-09" db="UniProtKB">
        <authorList>
            <consortium name="Ensembl"/>
        </authorList>
    </citation>
    <scope>IDENTIFICATION</scope>
</reference>
<dbReference type="eggNOG" id="KOG1028">
    <property type="taxonomic scope" value="Eukaryota"/>
</dbReference>
<dbReference type="GO" id="GO:0030276">
    <property type="term" value="F:clathrin binding"/>
    <property type="evidence" value="ECO:0007669"/>
    <property type="project" value="TreeGrafter"/>
</dbReference>
<reference evidence="3 4" key="1">
    <citation type="journal article" date="2011" name="Genome Biol. Evol.">
        <title>Integration of the genetic map and genome assembly of fugu facilitates insights into distinct features of genome evolution in teleosts and mammals.</title>
        <authorList>
            <person name="Kai W."/>
            <person name="Kikuchi K."/>
            <person name="Tohari S."/>
            <person name="Chew A.K."/>
            <person name="Tay A."/>
            <person name="Fujiwara A."/>
            <person name="Hosoya S."/>
            <person name="Suetake H."/>
            <person name="Naruse K."/>
            <person name="Brenner S."/>
            <person name="Suzuki Y."/>
            <person name="Venkatesh B."/>
        </authorList>
    </citation>
    <scope>NUCLEOTIDE SEQUENCE [LARGE SCALE GENOMIC DNA]</scope>
</reference>
<proteinExistence type="inferred from homology"/>
<keyword evidence="4" id="KW-1185">Reference proteome</keyword>
<evidence type="ECO:0000259" key="2">
    <source>
        <dbReference type="PROSITE" id="PS50004"/>
    </source>
</evidence>
<dbReference type="PANTHER" id="PTHR10024:SF234">
    <property type="entry name" value="SYNAPTOTAGMIN-15-RELATED"/>
    <property type="match status" value="1"/>
</dbReference>
<evidence type="ECO:0000256" key="1">
    <source>
        <dbReference type="ARBA" id="ARBA00006996"/>
    </source>
</evidence>
<protein>
    <submittedName>
        <fullName evidence="3">Synaptotagmin XV</fullName>
    </submittedName>
</protein>
<dbReference type="GeneTree" id="ENSGT00940000160819"/>
<evidence type="ECO:0000313" key="4">
    <source>
        <dbReference type="Proteomes" id="UP000005226"/>
    </source>
</evidence>
<organism evidence="3 4">
    <name type="scientific">Takifugu rubripes</name>
    <name type="common">Japanese pufferfish</name>
    <name type="synonym">Fugu rubripes</name>
    <dbReference type="NCBI Taxonomy" id="31033"/>
    <lineage>
        <taxon>Eukaryota</taxon>
        <taxon>Metazoa</taxon>
        <taxon>Chordata</taxon>
        <taxon>Craniata</taxon>
        <taxon>Vertebrata</taxon>
        <taxon>Euteleostomi</taxon>
        <taxon>Actinopterygii</taxon>
        <taxon>Neopterygii</taxon>
        <taxon>Teleostei</taxon>
        <taxon>Neoteleostei</taxon>
        <taxon>Acanthomorphata</taxon>
        <taxon>Eupercaria</taxon>
        <taxon>Tetraodontiformes</taxon>
        <taxon>Tetradontoidea</taxon>
        <taxon>Tetraodontidae</taxon>
        <taxon>Takifugu</taxon>
    </lineage>
</organism>
<accession>H2VAN2</accession>
<dbReference type="SUPFAM" id="SSF49562">
    <property type="entry name" value="C2 domain (Calcium/lipid-binding domain, CaLB)"/>
    <property type="match status" value="2"/>
</dbReference>
<name>H2VAN2_TAKRU</name>
<dbReference type="Ensembl" id="ENSTRUT00000046429.3">
    <property type="protein sequence ID" value="ENSTRUP00000046273.3"/>
    <property type="gene ID" value="ENSTRUG00000018072.3"/>
</dbReference>
<dbReference type="GO" id="GO:0005544">
    <property type="term" value="F:calcium-dependent phospholipid binding"/>
    <property type="evidence" value="ECO:0007669"/>
    <property type="project" value="TreeGrafter"/>
</dbReference>
<comment type="similarity">
    <text evidence="1">Belongs to the synaptotagmin family.</text>
</comment>
<dbReference type="Pfam" id="PF00168">
    <property type="entry name" value="C2"/>
    <property type="match status" value="2"/>
</dbReference>
<dbReference type="GO" id="GO:0005509">
    <property type="term" value="F:calcium ion binding"/>
    <property type="evidence" value="ECO:0007669"/>
    <property type="project" value="TreeGrafter"/>
</dbReference>
<dbReference type="GO" id="GO:0017156">
    <property type="term" value="P:calcium-ion regulated exocytosis"/>
    <property type="evidence" value="ECO:0007669"/>
    <property type="project" value="TreeGrafter"/>
</dbReference>
<sequence>MFAGPDQAVLLAAGLSAGLLVLLLLGLAVYRLLKQQQQKCQSQYEELPSTRPSAPGPSAPVIPVSQNSWATPREIPFQLPPRCPTQPEWSRTEGEERKMEAQKDLLAPRGSLSVSGWYPVGTVLAGLYSDPPLNEVMAPPPGMAPRLCFSVEYRHSSEQLVVSLLRLSNLPPRFHGNVTLAELRLLPDDRRSRQAKARGTGPDPEFNNLFIFQVSAVRVPRSTLSVCVLSTEQDGRRRAVGRILFPLEGELGQAGRVLWRDLETEGDTQCSDLGDVQISLCYSPALQRLSVVVLRARGLQLLPDAGVCVQVSLQIHSQVVKSKRSCVVKGESEPSFSHRTTFKLRPQHLEEACLRVELQQPSSVHSEPPPILGMLVLGPFMYARGPQLQHWMDMVSSPQDAIKRWHGLGRAS</sequence>
<dbReference type="HOGENOM" id="CLU_023008_11_1_1"/>
<dbReference type="GO" id="GO:0000149">
    <property type="term" value="F:SNARE binding"/>
    <property type="evidence" value="ECO:0007669"/>
    <property type="project" value="TreeGrafter"/>
</dbReference>
<dbReference type="SMART" id="SM00239">
    <property type="entry name" value="C2"/>
    <property type="match status" value="2"/>
</dbReference>
<dbReference type="InParanoid" id="H2VAN2"/>
<dbReference type="AlphaFoldDB" id="H2VAN2"/>
<feature type="domain" description="C2" evidence="2">
    <location>
        <begin position="272"/>
        <end position="392"/>
    </location>
</feature>
<dbReference type="Proteomes" id="UP000005226">
    <property type="component" value="Chromosome 1"/>
</dbReference>